<evidence type="ECO:0000313" key="2">
    <source>
        <dbReference type="Proteomes" id="UP000236291"/>
    </source>
</evidence>
<evidence type="ECO:0000313" key="1">
    <source>
        <dbReference type="EMBL" id="PNX75505.1"/>
    </source>
</evidence>
<reference evidence="1 2" key="2">
    <citation type="journal article" date="2017" name="Front. Plant Sci.">
        <title>Gene Classification and Mining of Molecular Markers Useful in Red Clover (Trifolium pratense) Breeding.</title>
        <authorList>
            <person name="Istvanek J."/>
            <person name="Dluhosova J."/>
            <person name="Dluhos P."/>
            <person name="Patkova L."/>
            <person name="Nedelnik J."/>
            <person name="Repkova J."/>
        </authorList>
    </citation>
    <scope>NUCLEOTIDE SEQUENCE [LARGE SCALE GENOMIC DNA]</scope>
    <source>
        <strain evidence="2">cv. Tatra</strain>
        <tissue evidence="1">Young leaves</tissue>
    </source>
</reference>
<sequence>MSISASTLGTFFTPPVLNKGSLYPATDDLGAFYCNIALTLNGSTAIPPRFCYASPI</sequence>
<protein>
    <submittedName>
        <fullName evidence="1">Uncharacterized protein</fullName>
    </submittedName>
</protein>
<comment type="caution">
    <text evidence="1">The sequence shown here is derived from an EMBL/GenBank/DDBJ whole genome shotgun (WGS) entry which is preliminary data.</text>
</comment>
<proteinExistence type="predicted"/>
<reference evidence="1 2" key="1">
    <citation type="journal article" date="2014" name="Am. J. Bot.">
        <title>Genome assembly and annotation for red clover (Trifolium pratense; Fabaceae).</title>
        <authorList>
            <person name="Istvanek J."/>
            <person name="Jaros M."/>
            <person name="Krenek A."/>
            <person name="Repkova J."/>
        </authorList>
    </citation>
    <scope>NUCLEOTIDE SEQUENCE [LARGE SCALE GENOMIC DNA]</scope>
    <source>
        <strain evidence="2">cv. Tatra</strain>
        <tissue evidence="1">Young leaves</tissue>
    </source>
</reference>
<dbReference type="AlphaFoldDB" id="A0A2K3LAE3"/>
<accession>A0A2K3LAE3</accession>
<organism evidence="1 2">
    <name type="scientific">Trifolium pratense</name>
    <name type="common">Red clover</name>
    <dbReference type="NCBI Taxonomy" id="57577"/>
    <lineage>
        <taxon>Eukaryota</taxon>
        <taxon>Viridiplantae</taxon>
        <taxon>Streptophyta</taxon>
        <taxon>Embryophyta</taxon>
        <taxon>Tracheophyta</taxon>
        <taxon>Spermatophyta</taxon>
        <taxon>Magnoliopsida</taxon>
        <taxon>eudicotyledons</taxon>
        <taxon>Gunneridae</taxon>
        <taxon>Pentapetalae</taxon>
        <taxon>rosids</taxon>
        <taxon>fabids</taxon>
        <taxon>Fabales</taxon>
        <taxon>Fabaceae</taxon>
        <taxon>Papilionoideae</taxon>
        <taxon>50 kb inversion clade</taxon>
        <taxon>NPAAA clade</taxon>
        <taxon>Hologalegina</taxon>
        <taxon>IRL clade</taxon>
        <taxon>Trifolieae</taxon>
        <taxon>Trifolium</taxon>
    </lineage>
</organism>
<name>A0A2K3LAE3_TRIPR</name>
<dbReference type="Proteomes" id="UP000236291">
    <property type="component" value="Unassembled WGS sequence"/>
</dbReference>
<gene>
    <name evidence="1" type="ORF">L195_g031442</name>
</gene>
<dbReference type="EMBL" id="ASHM01029145">
    <property type="protein sequence ID" value="PNX75505.1"/>
    <property type="molecule type" value="Genomic_DNA"/>
</dbReference>